<proteinExistence type="predicted"/>
<protein>
    <submittedName>
        <fullName evidence="1">Uncharacterized protein</fullName>
    </submittedName>
</protein>
<dbReference type="Proteomes" id="UP000074866">
    <property type="component" value="Unassembled WGS sequence"/>
</dbReference>
<name>A0ACC4ZS54_9BACL</name>
<gene>
    <name evidence="1" type="ORF">NS115_16970</name>
</gene>
<sequence length="227" mass="25417">MTVKDLKQRVGCLHAHHSNIAYVERAFASYEVELVHFVEPGLMRRVSSDRHFSADDASRKVEEQLSWMSQSDLDVILITCTNYIALAEKAQGAVSTPIVALDEPFFHEMCDDLLPRTLVFTNPATVEGTMKRLYHTATLLGKPELSSLIEVKVVESAFELIMQGRKDEYEELLVRSLHELRNADPSRELAVAQLSMVDAALQVELETGRTIANPLRSLANLIKVLLG</sequence>
<keyword evidence="2" id="KW-1185">Reference proteome</keyword>
<reference evidence="1 2" key="1">
    <citation type="journal article" date="2016" name="Front. Microbiol.">
        <title>Genomic Resource of Rice Seed Associated Bacteria.</title>
        <authorList>
            <person name="Midha S."/>
            <person name="Bansal K."/>
            <person name="Sharma S."/>
            <person name="Kumar N."/>
            <person name="Patil P.P."/>
            <person name="Chaudhry V."/>
            <person name="Patil P.B."/>
        </authorList>
    </citation>
    <scope>NUCLEOTIDE SEQUENCE [LARGE SCALE GENOMIC DNA]</scope>
    <source>
        <strain evidence="1 2">NS115</strain>
    </source>
</reference>
<dbReference type="EMBL" id="LDRX01000078">
    <property type="protein sequence ID" value="KTS81159.1"/>
    <property type="molecule type" value="Genomic_DNA"/>
</dbReference>
<organism evidence="1 2">
    <name type="scientific">Paenibacillus jamilae</name>
    <dbReference type="NCBI Taxonomy" id="114136"/>
    <lineage>
        <taxon>Bacteria</taxon>
        <taxon>Bacillati</taxon>
        <taxon>Bacillota</taxon>
        <taxon>Bacilli</taxon>
        <taxon>Bacillales</taxon>
        <taxon>Paenibacillaceae</taxon>
        <taxon>Paenibacillus</taxon>
    </lineage>
</organism>
<comment type="caution">
    <text evidence="1">The sequence shown here is derived from an EMBL/GenBank/DDBJ whole genome shotgun (WGS) entry which is preliminary data.</text>
</comment>
<accession>A0ACC4ZS54</accession>
<evidence type="ECO:0000313" key="2">
    <source>
        <dbReference type="Proteomes" id="UP000074866"/>
    </source>
</evidence>
<evidence type="ECO:0000313" key="1">
    <source>
        <dbReference type="EMBL" id="KTS81159.1"/>
    </source>
</evidence>